<accession>A0A1Y2I0A9</accession>
<dbReference type="Proteomes" id="UP000193411">
    <property type="component" value="Unassembled WGS sequence"/>
</dbReference>
<dbReference type="OrthoDB" id="276989at2759"/>
<keyword evidence="8" id="KW-0496">Mitochondrion</keyword>
<keyword evidence="3 11" id="KW-0813">Transport</keyword>
<keyword evidence="6" id="KW-0999">Mitochondrion inner membrane</keyword>
<feature type="repeat" description="Solcar" evidence="10">
    <location>
        <begin position="12"/>
        <end position="85"/>
    </location>
</feature>
<evidence type="ECO:0000256" key="11">
    <source>
        <dbReference type="RuleBase" id="RU000488"/>
    </source>
</evidence>
<comment type="caution">
    <text evidence="12">The sequence shown here is derived from an EMBL/GenBank/DDBJ whole genome shotgun (WGS) entry which is preliminary data.</text>
</comment>
<dbReference type="PANTHER" id="PTHR45667">
    <property type="entry name" value="S-ADENOSYLMETHIONINE MITOCHONDRIAL CARRIER PROTEIN"/>
    <property type="match status" value="1"/>
</dbReference>
<keyword evidence="13" id="KW-1185">Reference proteome</keyword>
<evidence type="ECO:0000256" key="2">
    <source>
        <dbReference type="ARBA" id="ARBA00006375"/>
    </source>
</evidence>
<protein>
    <submittedName>
        <fullName evidence="12">Mitochondrial carrier domain-containing protein</fullName>
    </submittedName>
</protein>
<reference evidence="12 13" key="1">
    <citation type="submission" date="2016-07" db="EMBL/GenBank/DDBJ databases">
        <title>Pervasive Adenine N6-methylation of Active Genes in Fungi.</title>
        <authorList>
            <consortium name="DOE Joint Genome Institute"/>
            <person name="Mondo S.J."/>
            <person name="Dannebaum R.O."/>
            <person name="Kuo R.C."/>
            <person name="Labutti K."/>
            <person name="Haridas S."/>
            <person name="Kuo A."/>
            <person name="Salamov A."/>
            <person name="Ahrendt S.R."/>
            <person name="Lipzen A."/>
            <person name="Sullivan W."/>
            <person name="Andreopoulos W.B."/>
            <person name="Clum A."/>
            <person name="Lindquist E."/>
            <person name="Daum C."/>
            <person name="Ramamoorthy G.K."/>
            <person name="Gryganskyi A."/>
            <person name="Culley D."/>
            <person name="Magnuson J.K."/>
            <person name="James T.Y."/>
            <person name="O'Malley M.A."/>
            <person name="Stajich J.E."/>
            <person name="Spatafora J.W."/>
            <person name="Visel A."/>
            <person name="Grigoriev I.V."/>
        </authorList>
    </citation>
    <scope>NUCLEOTIDE SEQUENCE [LARGE SCALE GENOMIC DNA]</scope>
    <source>
        <strain evidence="12 13">PL171</strain>
    </source>
</reference>
<dbReference type="AlphaFoldDB" id="A0A1Y2I0A9"/>
<evidence type="ECO:0000256" key="1">
    <source>
        <dbReference type="ARBA" id="ARBA00004448"/>
    </source>
</evidence>
<keyword evidence="7" id="KW-1133">Transmembrane helix</keyword>
<comment type="similarity">
    <text evidence="2 11">Belongs to the mitochondrial carrier (TC 2.A.29) family.</text>
</comment>
<dbReference type="Pfam" id="PF00153">
    <property type="entry name" value="Mito_carr"/>
    <property type="match status" value="3"/>
</dbReference>
<evidence type="ECO:0000256" key="10">
    <source>
        <dbReference type="PROSITE-ProRule" id="PRU00282"/>
    </source>
</evidence>
<feature type="repeat" description="Solcar" evidence="10">
    <location>
        <begin position="187"/>
        <end position="276"/>
    </location>
</feature>
<dbReference type="Gene3D" id="1.50.40.10">
    <property type="entry name" value="Mitochondrial carrier domain"/>
    <property type="match status" value="2"/>
</dbReference>
<proteinExistence type="inferred from homology"/>
<dbReference type="FunFam" id="1.50.40.10:FF:000018">
    <property type="entry name" value="S-adenosylmethionine mitochondrial carrier protein-like"/>
    <property type="match status" value="1"/>
</dbReference>
<comment type="subcellular location">
    <subcellularLocation>
        <location evidence="1">Mitochondrion inner membrane</location>
        <topology evidence="1">Multi-pass membrane protein</topology>
    </subcellularLocation>
</comment>
<evidence type="ECO:0000256" key="6">
    <source>
        <dbReference type="ARBA" id="ARBA00022792"/>
    </source>
</evidence>
<keyword evidence="4 10" id="KW-0812">Transmembrane</keyword>
<evidence type="ECO:0000256" key="7">
    <source>
        <dbReference type="ARBA" id="ARBA00022989"/>
    </source>
</evidence>
<evidence type="ECO:0000256" key="4">
    <source>
        <dbReference type="ARBA" id="ARBA00022692"/>
    </source>
</evidence>
<evidence type="ECO:0000256" key="3">
    <source>
        <dbReference type="ARBA" id="ARBA00022448"/>
    </source>
</evidence>
<dbReference type="InterPro" id="IPR023395">
    <property type="entry name" value="MCP_dom_sf"/>
</dbReference>
<keyword evidence="5" id="KW-0677">Repeat</keyword>
<dbReference type="SUPFAM" id="SSF103506">
    <property type="entry name" value="Mitochondrial carrier"/>
    <property type="match status" value="1"/>
</dbReference>
<dbReference type="EMBL" id="MCFL01000003">
    <property type="protein sequence ID" value="ORZ40285.1"/>
    <property type="molecule type" value="Genomic_DNA"/>
</dbReference>
<dbReference type="STRING" id="765915.A0A1Y2I0A9"/>
<evidence type="ECO:0000256" key="9">
    <source>
        <dbReference type="ARBA" id="ARBA00023136"/>
    </source>
</evidence>
<organism evidence="12 13">
    <name type="scientific">Catenaria anguillulae PL171</name>
    <dbReference type="NCBI Taxonomy" id="765915"/>
    <lineage>
        <taxon>Eukaryota</taxon>
        <taxon>Fungi</taxon>
        <taxon>Fungi incertae sedis</taxon>
        <taxon>Blastocladiomycota</taxon>
        <taxon>Blastocladiomycetes</taxon>
        <taxon>Blastocladiales</taxon>
        <taxon>Catenariaceae</taxon>
        <taxon>Catenaria</taxon>
    </lineage>
</organism>
<dbReference type="GO" id="GO:0055085">
    <property type="term" value="P:transmembrane transport"/>
    <property type="evidence" value="ECO:0007669"/>
    <property type="project" value="InterPro"/>
</dbReference>
<dbReference type="PROSITE" id="PS50920">
    <property type="entry name" value="SOLCAR"/>
    <property type="match status" value="3"/>
</dbReference>
<dbReference type="GO" id="GO:0005743">
    <property type="term" value="C:mitochondrial inner membrane"/>
    <property type="evidence" value="ECO:0007669"/>
    <property type="project" value="UniProtKB-SubCell"/>
</dbReference>
<name>A0A1Y2I0A9_9FUNG</name>
<feature type="repeat" description="Solcar" evidence="10">
    <location>
        <begin position="95"/>
        <end position="177"/>
    </location>
</feature>
<keyword evidence="9 10" id="KW-0472">Membrane</keyword>
<dbReference type="PRINTS" id="PR00926">
    <property type="entry name" value="MITOCARRIER"/>
</dbReference>
<evidence type="ECO:0000313" key="13">
    <source>
        <dbReference type="Proteomes" id="UP000193411"/>
    </source>
</evidence>
<gene>
    <name evidence="12" type="ORF">BCR44DRAFT_149676</name>
</gene>
<dbReference type="InterPro" id="IPR002067">
    <property type="entry name" value="MCP"/>
</dbReference>
<evidence type="ECO:0000256" key="8">
    <source>
        <dbReference type="ARBA" id="ARBA00023128"/>
    </source>
</evidence>
<dbReference type="InterPro" id="IPR018108">
    <property type="entry name" value="MCP_transmembrane"/>
</dbReference>
<evidence type="ECO:0000256" key="5">
    <source>
        <dbReference type="ARBA" id="ARBA00022737"/>
    </source>
</evidence>
<evidence type="ECO:0000313" key="12">
    <source>
        <dbReference type="EMBL" id="ORZ40285.1"/>
    </source>
</evidence>
<sequence>MATSVPQPPRNATMQQCLIAGAVAGTSVDTILFPLDTIKTRLQSAEGFAKSGGFRGVFSGLLPAVVGSAPGAAAFFVTYEYCKALAMTWLPDERYAPAVHMGAASMGEISACVIRVPTEVVKQRLQAGRYNSTWTALTSIVRSDGLLGFYRGYLSTVMREIPFTCIQFPLYEYLKKYAAYRKRQAAPDLLDAAFCGSVSGGIAAALTTPLDVIKTRVMLGSASGGQSVYVGMGATFKKIVREEGPRALFKGIGPRTLWISAGGFIFLGAYEKAKRFLIERSEYE</sequence>